<reference evidence="2" key="1">
    <citation type="submission" date="2013-03" db="EMBL/GenBank/DDBJ databases">
        <title>The Genome Sequence of Anopheles dirus WRAIR2.</title>
        <authorList>
            <consortium name="The Broad Institute Genomics Platform"/>
            <person name="Neafsey D.E."/>
            <person name="Walton C."/>
            <person name="Walker B."/>
            <person name="Young S.K."/>
            <person name="Zeng Q."/>
            <person name="Gargeya S."/>
            <person name="Fitzgerald M."/>
            <person name="Haas B."/>
            <person name="Abouelleil A."/>
            <person name="Allen A.W."/>
            <person name="Alvarado L."/>
            <person name="Arachchi H.M."/>
            <person name="Berlin A.M."/>
            <person name="Chapman S.B."/>
            <person name="Gainer-Dewar J."/>
            <person name="Goldberg J."/>
            <person name="Griggs A."/>
            <person name="Gujja S."/>
            <person name="Hansen M."/>
            <person name="Howarth C."/>
            <person name="Imamovic A."/>
            <person name="Ireland A."/>
            <person name="Larimer J."/>
            <person name="McCowan C."/>
            <person name="Murphy C."/>
            <person name="Pearson M."/>
            <person name="Poon T.W."/>
            <person name="Priest M."/>
            <person name="Roberts A."/>
            <person name="Saif S."/>
            <person name="Shea T."/>
            <person name="Sisk P."/>
            <person name="Sykes S."/>
            <person name="Wortman J."/>
            <person name="Nusbaum C."/>
            <person name="Birren B."/>
        </authorList>
    </citation>
    <scope>NUCLEOTIDE SEQUENCE [LARGE SCALE GENOMIC DNA]</scope>
    <source>
        <strain evidence="2">WRAIR2</strain>
    </source>
</reference>
<protein>
    <submittedName>
        <fullName evidence="1">Uncharacterized protein</fullName>
    </submittedName>
</protein>
<evidence type="ECO:0000313" key="1">
    <source>
        <dbReference type="EnsemblMetazoa" id="ADIR014981-PA"/>
    </source>
</evidence>
<accession>A0A182NYU2</accession>
<proteinExistence type="predicted"/>
<dbReference type="Proteomes" id="UP000075884">
    <property type="component" value="Unassembled WGS sequence"/>
</dbReference>
<dbReference type="VEuPathDB" id="VectorBase:ADIR014981"/>
<evidence type="ECO:0000313" key="2">
    <source>
        <dbReference type="Proteomes" id="UP000075884"/>
    </source>
</evidence>
<sequence length="19" mass="2305">MRSRFMSYVVPTTECVQRN</sequence>
<name>A0A182NYU2_9DIPT</name>
<dbReference type="EnsemblMetazoa" id="ADIR014981-RA">
    <property type="protein sequence ID" value="ADIR014981-PA"/>
    <property type="gene ID" value="ADIR014981"/>
</dbReference>
<reference evidence="1" key="2">
    <citation type="submission" date="2020-05" db="UniProtKB">
        <authorList>
            <consortium name="EnsemblMetazoa"/>
        </authorList>
    </citation>
    <scope>IDENTIFICATION</scope>
    <source>
        <strain evidence="1">WRAIR2</strain>
    </source>
</reference>
<keyword evidence="2" id="KW-1185">Reference proteome</keyword>
<dbReference type="AlphaFoldDB" id="A0A182NYU2"/>
<organism evidence="1 2">
    <name type="scientific">Anopheles dirus</name>
    <dbReference type="NCBI Taxonomy" id="7168"/>
    <lineage>
        <taxon>Eukaryota</taxon>
        <taxon>Metazoa</taxon>
        <taxon>Ecdysozoa</taxon>
        <taxon>Arthropoda</taxon>
        <taxon>Hexapoda</taxon>
        <taxon>Insecta</taxon>
        <taxon>Pterygota</taxon>
        <taxon>Neoptera</taxon>
        <taxon>Endopterygota</taxon>
        <taxon>Diptera</taxon>
        <taxon>Nematocera</taxon>
        <taxon>Culicoidea</taxon>
        <taxon>Culicidae</taxon>
        <taxon>Anophelinae</taxon>
        <taxon>Anopheles</taxon>
    </lineage>
</organism>